<dbReference type="Proteomes" id="UP000183174">
    <property type="component" value="Unassembled WGS sequence"/>
</dbReference>
<gene>
    <name evidence="1" type="ORF">GA0061099_102110</name>
</gene>
<protein>
    <submittedName>
        <fullName evidence="1">Uncharacterized protein</fullName>
    </submittedName>
</protein>
<sequence>MSEEALTKAVSRATRAQKLVEDELLQEAFTSLEEAYIAAWRATTIEDVSGREKLFLAINIVGKVRDHLNTVVNDGKLAAAELKQLAETAERKKRFGII</sequence>
<name>A0A1C3XHF9_9BRAD</name>
<dbReference type="RefSeq" id="WP_074448354.1">
    <property type="nucleotide sequence ID" value="NZ_FMAE01000021.1"/>
</dbReference>
<evidence type="ECO:0000313" key="1">
    <source>
        <dbReference type="EMBL" id="SCB51678.1"/>
    </source>
</evidence>
<reference evidence="1 2" key="1">
    <citation type="submission" date="2016-08" db="EMBL/GenBank/DDBJ databases">
        <authorList>
            <person name="Seilhamer J.J."/>
        </authorList>
    </citation>
    <scope>NUCLEOTIDE SEQUENCE [LARGE SCALE GENOMIC DNA]</scope>
    <source>
        <strain evidence="1 2">CCBAU 10071</strain>
    </source>
</reference>
<accession>A0A1C3XHF9</accession>
<dbReference type="AlphaFoldDB" id="A0A1C3XHF9"/>
<organism evidence="1 2">
    <name type="scientific">Bradyrhizobium yuanmingense</name>
    <dbReference type="NCBI Taxonomy" id="108015"/>
    <lineage>
        <taxon>Bacteria</taxon>
        <taxon>Pseudomonadati</taxon>
        <taxon>Pseudomonadota</taxon>
        <taxon>Alphaproteobacteria</taxon>
        <taxon>Hyphomicrobiales</taxon>
        <taxon>Nitrobacteraceae</taxon>
        <taxon>Bradyrhizobium</taxon>
    </lineage>
</organism>
<proteinExistence type="predicted"/>
<dbReference type="EMBL" id="FMAE01000021">
    <property type="protein sequence ID" value="SCB51678.1"/>
    <property type="molecule type" value="Genomic_DNA"/>
</dbReference>
<evidence type="ECO:0000313" key="2">
    <source>
        <dbReference type="Proteomes" id="UP000183174"/>
    </source>
</evidence>